<evidence type="ECO:0008006" key="6">
    <source>
        <dbReference type="Google" id="ProtNLM"/>
    </source>
</evidence>
<reference evidence="4 5" key="1">
    <citation type="submission" date="2011-02" db="EMBL/GenBank/DDBJ databases">
        <title>The Genome Sequence of Sphaeroforma arctica JP610.</title>
        <authorList>
            <consortium name="The Broad Institute Genome Sequencing Platform"/>
            <person name="Russ C."/>
            <person name="Cuomo C."/>
            <person name="Young S.K."/>
            <person name="Zeng Q."/>
            <person name="Gargeya S."/>
            <person name="Alvarado L."/>
            <person name="Berlin A."/>
            <person name="Chapman S.B."/>
            <person name="Chen Z."/>
            <person name="Freedman E."/>
            <person name="Gellesch M."/>
            <person name="Goldberg J."/>
            <person name="Griggs A."/>
            <person name="Gujja S."/>
            <person name="Heilman E."/>
            <person name="Heiman D."/>
            <person name="Howarth C."/>
            <person name="Mehta T."/>
            <person name="Neiman D."/>
            <person name="Pearson M."/>
            <person name="Roberts A."/>
            <person name="Saif S."/>
            <person name="Shea T."/>
            <person name="Shenoy N."/>
            <person name="Sisk P."/>
            <person name="Stolte C."/>
            <person name="Sykes S."/>
            <person name="White J."/>
            <person name="Yandava C."/>
            <person name="Burger G."/>
            <person name="Gray M.W."/>
            <person name="Holland P.W.H."/>
            <person name="King N."/>
            <person name="Lang F.B.F."/>
            <person name="Roger A.J."/>
            <person name="Ruiz-Trillo I."/>
            <person name="Haas B."/>
            <person name="Nusbaum C."/>
            <person name="Birren B."/>
        </authorList>
    </citation>
    <scope>NUCLEOTIDE SEQUENCE [LARGE SCALE GENOMIC DNA]</scope>
    <source>
        <strain evidence="4 5">JP610</strain>
    </source>
</reference>
<dbReference type="FunFam" id="3.90.190.10:FF:000035">
    <property type="entry name" value="Tyrosine phosphatase, putative"/>
    <property type="match status" value="1"/>
</dbReference>
<dbReference type="PRINTS" id="PR01911">
    <property type="entry name" value="PFDSPHPHTASE"/>
</dbReference>
<dbReference type="AlphaFoldDB" id="A0A0L0FVT4"/>
<dbReference type="RefSeq" id="XP_014153950.1">
    <property type="nucleotide sequence ID" value="XM_014298475.1"/>
</dbReference>
<keyword evidence="2" id="KW-0963">Cytoplasm</keyword>
<accession>A0A0L0FVT4</accession>
<gene>
    <name evidence="4" type="ORF">SARC_07577</name>
</gene>
<dbReference type="PANTHER" id="PTHR31126:SF18">
    <property type="entry name" value="PROTEIN-TYROSINE-PHOSPHATASE"/>
    <property type="match status" value="1"/>
</dbReference>
<keyword evidence="3" id="KW-0378">Hydrolase</keyword>
<evidence type="ECO:0000256" key="3">
    <source>
        <dbReference type="ARBA" id="ARBA00022801"/>
    </source>
</evidence>
<dbReference type="CDD" id="cd14501">
    <property type="entry name" value="PFA-DSP"/>
    <property type="match status" value="1"/>
</dbReference>
<evidence type="ECO:0000256" key="1">
    <source>
        <dbReference type="ARBA" id="ARBA00004496"/>
    </source>
</evidence>
<dbReference type="Pfam" id="PF03162">
    <property type="entry name" value="Y_phosphatase2"/>
    <property type="match status" value="1"/>
</dbReference>
<dbReference type="GO" id="GO:0016791">
    <property type="term" value="F:phosphatase activity"/>
    <property type="evidence" value="ECO:0007669"/>
    <property type="project" value="InterPro"/>
</dbReference>
<dbReference type="GO" id="GO:0005737">
    <property type="term" value="C:cytoplasm"/>
    <property type="evidence" value="ECO:0007669"/>
    <property type="project" value="UniProtKB-SubCell"/>
</dbReference>
<protein>
    <recommendedName>
        <fullName evidence="6">Tyrosine-protein phosphatase domain-containing protein</fullName>
    </recommendedName>
</protein>
<dbReference type="OrthoDB" id="6375174at2759"/>
<evidence type="ECO:0000256" key="2">
    <source>
        <dbReference type="ARBA" id="ARBA00022490"/>
    </source>
</evidence>
<dbReference type="eggNOG" id="KOG1572">
    <property type="taxonomic scope" value="Eukaryota"/>
</dbReference>
<evidence type="ECO:0000313" key="4">
    <source>
        <dbReference type="EMBL" id="KNC80048.1"/>
    </source>
</evidence>
<dbReference type="STRING" id="667725.A0A0L0FVT4"/>
<sequence length="189" mass="21762">MEEYSKDEVTPPDAFGIVEAGVFRSNIPYHANFSFLRKLKLKTVVVLSPERPVRAVTEFLDENGIDMIHLGKLTWSSASWKPMSDEMLKEGLQYVLDVERHPIMVTCTFGIYQTGTLVGCLRRLQNWNLNAILSEHNMYGGERTRYFNVLLIEIFDLDLVTLPLNLPEWFVRQQMMQAAEAMESKAVMK</sequence>
<dbReference type="EMBL" id="KQ242205">
    <property type="protein sequence ID" value="KNC80048.1"/>
    <property type="molecule type" value="Genomic_DNA"/>
</dbReference>
<keyword evidence="5" id="KW-1185">Reference proteome</keyword>
<dbReference type="GeneID" id="25908081"/>
<dbReference type="InterPro" id="IPR029021">
    <property type="entry name" value="Prot-tyrosine_phosphatase-like"/>
</dbReference>
<dbReference type="Gene3D" id="3.90.190.10">
    <property type="entry name" value="Protein tyrosine phosphatase superfamily"/>
    <property type="match status" value="1"/>
</dbReference>
<dbReference type="SUPFAM" id="SSF52799">
    <property type="entry name" value="(Phosphotyrosine protein) phosphatases II"/>
    <property type="match status" value="1"/>
</dbReference>
<dbReference type="InterPro" id="IPR004861">
    <property type="entry name" value="Siw14-like"/>
</dbReference>
<comment type="subcellular location">
    <subcellularLocation>
        <location evidence="1">Cytoplasm</location>
    </subcellularLocation>
</comment>
<organism evidence="4 5">
    <name type="scientific">Sphaeroforma arctica JP610</name>
    <dbReference type="NCBI Taxonomy" id="667725"/>
    <lineage>
        <taxon>Eukaryota</taxon>
        <taxon>Ichthyosporea</taxon>
        <taxon>Ichthyophonida</taxon>
        <taxon>Sphaeroforma</taxon>
    </lineage>
</organism>
<dbReference type="InterPro" id="IPR020428">
    <property type="entry name" value="PFA-DSPs"/>
</dbReference>
<name>A0A0L0FVT4_9EUKA</name>
<dbReference type="PANTHER" id="PTHR31126">
    <property type="entry name" value="TYROSINE-PROTEIN PHOSPHATASE"/>
    <property type="match status" value="1"/>
</dbReference>
<proteinExistence type="predicted"/>
<dbReference type="Proteomes" id="UP000054560">
    <property type="component" value="Unassembled WGS sequence"/>
</dbReference>
<evidence type="ECO:0000313" key="5">
    <source>
        <dbReference type="Proteomes" id="UP000054560"/>
    </source>
</evidence>